<evidence type="ECO:0000313" key="11">
    <source>
        <dbReference type="EMBL" id="KAF8413037.1"/>
    </source>
</evidence>
<dbReference type="FunFam" id="3.30.200.20:FF:000371">
    <property type="entry name" value="Protein NSP-INTERACTING KINASE 2"/>
    <property type="match status" value="1"/>
</dbReference>
<dbReference type="SUPFAM" id="SSF52058">
    <property type="entry name" value="L domain-like"/>
    <property type="match status" value="1"/>
</dbReference>
<dbReference type="OrthoDB" id="676979at2759"/>
<evidence type="ECO:0000256" key="4">
    <source>
        <dbReference type="ARBA" id="ARBA00022729"/>
    </source>
</evidence>
<evidence type="ECO:0000256" key="1">
    <source>
        <dbReference type="ARBA" id="ARBA00004167"/>
    </source>
</evidence>
<dbReference type="InterPro" id="IPR011009">
    <property type="entry name" value="Kinase-like_dom_sf"/>
</dbReference>
<dbReference type="InterPro" id="IPR055414">
    <property type="entry name" value="LRR_R13L4/SHOC2-like"/>
</dbReference>
<keyword evidence="6 8" id="KW-1133">Transmembrane helix</keyword>
<dbReference type="EMBL" id="JABCRI010000001">
    <property type="protein sequence ID" value="KAF8413037.1"/>
    <property type="molecule type" value="Genomic_DNA"/>
</dbReference>
<name>A0A834ZV67_TETSI</name>
<dbReference type="InterPro" id="IPR000719">
    <property type="entry name" value="Prot_kinase_dom"/>
</dbReference>
<dbReference type="Proteomes" id="UP000655225">
    <property type="component" value="Unassembled WGS sequence"/>
</dbReference>
<evidence type="ECO:0000313" key="12">
    <source>
        <dbReference type="Proteomes" id="UP000655225"/>
    </source>
</evidence>
<dbReference type="AlphaFoldDB" id="A0A834ZV67"/>
<dbReference type="InterPro" id="IPR001611">
    <property type="entry name" value="Leu-rich_rpt"/>
</dbReference>
<dbReference type="InterPro" id="IPR032675">
    <property type="entry name" value="LRR_dom_sf"/>
</dbReference>
<dbReference type="OMA" id="NGFHYAN"/>
<dbReference type="PANTHER" id="PTHR48007">
    <property type="entry name" value="LEUCINE-RICH REPEAT RECEPTOR-LIKE PROTEIN KINASE PXC1"/>
    <property type="match status" value="1"/>
</dbReference>
<dbReference type="Pfam" id="PF07714">
    <property type="entry name" value="PK_Tyr_Ser-Thr"/>
    <property type="match status" value="1"/>
</dbReference>
<evidence type="ECO:0000256" key="8">
    <source>
        <dbReference type="SAM" id="Phobius"/>
    </source>
</evidence>
<protein>
    <recommendedName>
        <fullName evidence="10">Protein kinase domain-containing protein</fullName>
    </recommendedName>
</protein>
<dbReference type="Pfam" id="PF00560">
    <property type="entry name" value="LRR_1"/>
    <property type="match status" value="1"/>
</dbReference>
<evidence type="ECO:0000256" key="9">
    <source>
        <dbReference type="SAM" id="SignalP"/>
    </source>
</evidence>
<dbReference type="Gene3D" id="3.30.200.20">
    <property type="entry name" value="Phosphorylase Kinase, domain 1"/>
    <property type="match status" value="1"/>
</dbReference>
<dbReference type="FunFam" id="3.80.10.10:FF:000562">
    <property type="entry name" value="Protein NSP-INTERACTING KINASE 2"/>
    <property type="match status" value="1"/>
</dbReference>
<keyword evidence="4 9" id="KW-0732">Signal</keyword>
<organism evidence="11 12">
    <name type="scientific">Tetracentron sinense</name>
    <name type="common">Spur-leaf</name>
    <dbReference type="NCBI Taxonomy" id="13715"/>
    <lineage>
        <taxon>Eukaryota</taxon>
        <taxon>Viridiplantae</taxon>
        <taxon>Streptophyta</taxon>
        <taxon>Embryophyta</taxon>
        <taxon>Tracheophyta</taxon>
        <taxon>Spermatophyta</taxon>
        <taxon>Magnoliopsida</taxon>
        <taxon>Trochodendrales</taxon>
        <taxon>Trochodendraceae</taxon>
        <taxon>Tetracentron</taxon>
    </lineage>
</organism>
<dbReference type="PANTHER" id="PTHR48007:SF65">
    <property type="entry name" value="OS01G0577600 PROTEIN"/>
    <property type="match status" value="1"/>
</dbReference>
<keyword evidence="3 8" id="KW-0812">Transmembrane</keyword>
<dbReference type="Pfam" id="PF08263">
    <property type="entry name" value="LRRNT_2"/>
    <property type="match status" value="1"/>
</dbReference>
<dbReference type="Pfam" id="PF23598">
    <property type="entry name" value="LRR_14"/>
    <property type="match status" value="1"/>
</dbReference>
<gene>
    <name evidence="11" type="ORF">HHK36_001011</name>
</gene>
<evidence type="ECO:0000259" key="10">
    <source>
        <dbReference type="PROSITE" id="PS50011"/>
    </source>
</evidence>
<dbReference type="InterPro" id="IPR046959">
    <property type="entry name" value="PRK1-6/SRF4-like"/>
</dbReference>
<dbReference type="InterPro" id="IPR013210">
    <property type="entry name" value="LRR_N_plant-typ"/>
</dbReference>
<dbReference type="Gene3D" id="1.10.510.10">
    <property type="entry name" value="Transferase(Phosphotransferase) domain 1"/>
    <property type="match status" value="1"/>
</dbReference>
<keyword evidence="2" id="KW-0433">Leucine-rich repeat</keyword>
<dbReference type="GO" id="GO:0016020">
    <property type="term" value="C:membrane"/>
    <property type="evidence" value="ECO:0007669"/>
    <property type="project" value="UniProtKB-SubCell"/>
</dbReference>
<keyword evidence="5" id="KW-0677">Repeat</keyword>
<keyword evidence="7 8" id="KW-0472">Membrane</keyword>
<comment type="subcellular location">
    <subcellularLocation>
        <location evidence="1">Membrane</location>
        <topology evidence="1">Single-pass membrane protein</topology>
    </subcellularLocation>
</comment>
<comment type="caution">
    <text evidence="11">The sequence shown here is derived from an EMBL/GenBank/DDBJ whole genome shotgun (WGS) entry which is preliminary data.</text>
</comment>
<feature type="transmembrane region" description="Helical" evidence="8">
    <location>
        <begin position="308"/>
        <end position="330"/>
    </location>
</feature>
<dbReference type="FunFam" id="3.80.10.10:FF:000129">
    <property type="entry name" value="Leucine-rich repeat receptor-like kinase"/>
    <property type="match status" value="1"/>
</dbReference>
<evidence type="ECO:0000256" key="3">
    <source>
        <dbReference type="ARBA" id="ARBA00022692"/>
    </source>
</evidence>
<dbReference type="PROSITE" id="PS50011">
    <property type="entry name" value="PROTEIN_KINASE_DOM"/>
    <property type="match status" value="1"/>
</dbReference>
<evidence type="ECO:0000256" key="6">
    <source>
        <dbReference type="ARBA" id="ARBA00022989"/>
    </source>
</evidence>
<accession>A0A834ZV67</accession>
<evidence type="ECO:0000256" key="2">
    <source>
        <dbReference type="ARBA" id="ARBA00022614"/>
    </source>
</evidence>
<evidence type="ECO:0000256" key="5">
    <source>
        <dbReference type="ARBA" id="ARBA00022737"/>
    </source>
</evidence>
<dbReference type="GO" id="GO:0005524">
    <property type="term" value="F:ATP binding"/>
    <property type="evidence" value="ECO:0007669"/>
    <property type="project" value="InterPro"/>
</dbReference>
<feature type="domain" description="Protein kinase" evidence="10">
    <location>
        <begin position="410"/>
        <end position="691"/>
    </location>
</feature>
<dbReference type="SMART" id="SM00220">
    <property type="entry name" value="S_TKc"/>
    <property type="match status" value="1"/>
</dbReference>
<feature type="chain" id="PRO_5032921014" description="Protein kinase domain-containing protein" evidence="9">
    <location>
        <begin position="25"/>
        <end position="706"/>
    </location>
</feature>
<proteinExistence type="predicted"/>
<keyword evidence="12" id="KW-1185">Reference proteome</keyword>
<evidence type="ECO:0000256" key="7">
    <source>
        <dbReference type="ARBA" id="ARBA00023136"/>
    </source>
</evidence>
<sequence>MGFFVYLLSLFLYFTFFGLQTVCGNSELRVLMDMKAVLDPENRILSSWTSDGNPCSGSFEGVACNEHGKVANISLQGKRLSGKVPSAVAGLKWLSGLYLHYNSLSGEIPKEISNLTQLSDLYLNVNSLSGSIPSEIENMASLEVLQLCCNQLTGSIPTQLGSLKKLSFLALQSNRLMGAIPASLGNLRTLVRLDLSYNRLFGAIPVRLADVPYLKVLDVRNNTLSGSVPPALKRLKGGFQYGNNSGLCGVGFSSLEVCTASTNMNPNKPESFGPGTNGGITKDIPESANIRPHCNNTHCSNRSKSPQIGVVFGVIAVIVTLKSVAGLLVFSWYRRRKQKIASALETTDSRLSIDQAKEVYRKSASPLSNLEYSNGWDPLADGRNGNWFSQEGMQSFRFNLDEVVSATQYFSEVNLLGKSNFSAIYKGILRDGSVVAIKSINKSSCKLEESEFLKGLNILTSLRHENLVGLRGFCCSSGRGECFLIYDFVPNGNLLQYLDVKDGNGQVLEWSIRVSIINGIAKGIEYLHSHKVNKPALVHQNISAEKVLIDQQFNPLLSDSGLHNLLADDIVFSKLKACAAMGYLAPEYTTTGRFTEKSDMYAFGVIVFQILSGKRKITQSMQLGAESCRFEDFIDPNLEGNFSESEAAKLARIALICTHDSPNQRLTMETVIQELGKCSSSTHDSPNHRLTMKIVIQELGKCSSSS</sequence>
<dbReference type="CDD" id="cd14066">
    <property type="entry name" value="STKc_IRAK"/>
    <property type="match status" value="1"/>
</dbReference>
<dbReference type="GO" id="GO:0004674">
    <property type="term" value="F:protein serine/threonine kinase activity"/>
    <property type="evidence" value="ECO:0007669"/>
    <property type="project" value="UniProtKB-EC"/>
</dbReference>
<reference evidence="11 12" key="1">
    <citation type="submission" date="2020-04" db="EMBL/GenBank/DDBJ databases">
        <title>Plant Genome Project.</title>
        <authorList>
            <person name="Zhang R.-G."/>
        </authorList>
    </citation>
    <scope>NUCLEOTIDE SEQUENCE [LARGE SCALE GENOMIC DNA]</scope>
    <source>
        <strain evidence="11">YNK0</strain>
        <tissue evidence="11">Leaf</tissue>
    </source>
</reference>
<feature type="signal peptide" evidence="9">
    <location>
        <begin position="1"/>
        <end position="24"/>
    </location>
</feature>
<dbReference type="SUPFAM" id="SSF56112">
    <property type="entry name" value="Protein kinase-like (PK-like)"/>
    <property type="match status" value="1"/>
</dbReference>
<dbReference type="Gene3D" id="3.80.10.10">
    <property type="entry name" value="Ribonuclease Inhibitor"/>
    <property type="match status" value="2"/>
</dbReference>
<dbReference type="FunFam" id="1.10.510.10:FF:000513">
    <property type="entry name" value="Protein NSP-INTERACTING KINASE 2"/>
    <property type="match status" value="1"/>
</dbReference>
<dbReference type="InterPro" id="IPR001245">
    <property type="entry name" value="Ser-Thr/Tyr_kinase_cat_dom"/>
</dbReference>